<keyword evidence="6" id="KW-0004">4Fe-4S</keyword>
<dbReference type="GO" id="GO:0005524">
    <property type="term" value="F:ATP binding"/>
    <property type="evidence" value="ECO:0007669"/>
    <property type="project" value="UniProtKB-KW"/>
</dbReference>
<comment type="subcellular location">
    <subcellularLocation>
        <location evidence="3">Cytoplasm</location>
    </subcellularLocation>
</comment>
<keyword evidence="20" id="KW-1133">Transmembrane helix</keyword>
<dbReference type="GO" id="GO:0046872">
    <property type="term" value="F:metal ion binding"/>
    <property type="evidence" value="ECO:0007669"/>
    <property type="project" value="UniProtKB-KW"/>
</dbReference>
<protein>
    <recommendedName>
        <fullName evidence="5">Oxygen sensor histidine kinase NreB</fullName>
        <ecNumber evidence="4">2.7.13.3</ecNumber>
    </recommendedName>
    <alternativeName>
        <fullName evidence="18">Nitrogen regulation protein B</fullName>
    </alternativeName>
</protein>
<keyword evidence="10" id="KW-0479">Metal-binding</keyword>
<keyword evidence="12" id="KW-0418">Kinase</keyword>
<keyword evidence="16" id="KW-0411">Iron-sulfur</keyword>
<evidence type="ECO:0000313" key="22">
    <source>
        <dbReference type="EMBL" id="QSO47298.1"/>
    </source>
</evidence>
<evidence type="ECO:0000256" key="13">
    <source>
        <dbReference type="ARBA" id="ARBA00022840"/>
    </source>
</evidence>
<dbReference type="GO" id="GO:0046983">
    <property type="term" value="F:protein dimerization activity"/>
    <property type="evidence" value="ECO:0007669"/>
    <property type="project" value="InterPro"/>
</dbReference>
<evidence type="ECO:0000256" key="16">
    <source>
        <dbReference type="ARBA" id="ARBA00023014"/>
    </source>
</evidence>
<comment type="function">
    <text evidence="17">Member of the two-component regulatory system NreB/NreC involved in the control of dissimilatory nitrate/nitrite reduction in response to oxygen. NreB functions as a direct oxygen sensor histidine kinase which is autophosphorylated, in the absence of oxygen, probably at the conserved histidine residue, and transfers its phosphate group probably to a conserved aspartate residue of NreC. NreB/NreC activates the expression of the nitrate (narGHJI) and nitrite (nir) reductase operons, as well as the putative nitrate transporter gene narT.</text>
</comment>
<feature type="transmembrane region" description="Helical" evidence="20">
    <location>
        <begin position="164"/>
        <end position="183"/>
    </location>
</feature>
<dbReference type="RefSeq" id="WP_206656658.1">
    <property type="nucleotide sequence ID" value="NZ_CP071182.1"/>
</dbReference>
<evidence type="ECO:0000256" key="19">
    <source>
        <dbReference type="SAM" id="Coils"/>
    </source>
</evidence>
<dbReference type="GO" id="GO:0051539">
    <property type="term" value="F:4 iron, 4 sulfur cluster binding"/>
    <property type="evidence" value="ECO:0007669"/>
    <property type="project" value="UniProtKB-KW"/>
</dbReference>
<evidence type="ECO:0000256" key="6">
    <source>
        <dbReference type="ARBA" id="ARBA00022485"/>
    </source>
</evidence>
<name>A0A9X7Z7J4_9BACL</name>
<dbReference type="PANTHER" id="PTHR24421">
    <property type="entry name" value="NITRATE/NITRITE SENSOR PROTEIN NARX-RELATED"/>
    <property type="match status" value="1"/>
</dbReference>
<dbReference type="CDD" id="cd16917">
    <property type="entry name" value="HATPase_UhpB-NarQ-NarX-like"/>
    <property type="match status" value="1"/>
</dbReference>
<evidence type="ECO:0000256" key="5">
    <source>
        <dbReference type="ARBA" id="ARBA00017322"/>
    </source>
</evidence>
<dbReference type="InterPro" id="IPR036890">
    <property type="entry name" value="HATPase_C_sf"/>
</dbReference>
<evidence type="ECO:0000256" key="7">
    <source>
        <dbReference type="ARBA" id="ARBA00022490"/>
    </source>
</evidence>
<evidence type="ECO:0000256" key="4">
    <source>
        <dbReference type="ARBA" id="ARBA00012438"/>
    </source>
</evidence>
<dbReference type="Pfam" id="PF07730">
    <property type="entry name" value="HisKA_3"/>
    <property type="match status" value="1"/>
</dbReference>
<comment type="catalytic activity">
    <reaction evidence="1">
        <text>ATP + protein L-histidine = ADP + protein N-phospho-L-histidine.</text>
        <dbReference type="EC" id="2.7.13.3"/>
    </reaction>
</comment>
<organism evidence="22 23">
    <name type="scientific">Alicyclobacillus mengziensis</name>
    <dbReference type="NCBI Taxonomy" id="2931921"/>
    <lineage>
        <taxon>Bacteria</taxon>
        <taxon>Bacillati</taxon>
        <taxon>Bacillota</taxon>
        <taxon>Bacilli</taxon>
        <taxon>Bacillales</taxon>
        <taxon>Alicyclobacillaceae</taxon>
        <taxon>Alicyclobacillus</taxon>
    </lineage>
</organism>
<keyword evidence="14" id="KW-0408">Iron</keyword>
<keyword evidence="19" id="KW-0175">Coiled coil</keyword>
<keyword evidence="9" id="KW-0808">Transferase</keyword>
<keyword evidence="7" id="KW-0963">Cytoplasm</keyword>
<dbReference type="InterPro" id="IPR004358">
    <property type="entry name" value="Sig_transdc_His_kin-like_C"/>
</dbReference>
<dbReference type="PROSITE" id="PS50109">
    <property type="entry name" value="HIS_KIN"/>
    <property type="match status" value="1"/>
</dbReference>
<evidence type="ECO:0000259" key="21">
    <source>
        <dbReference type="PROSITE" id="PS50109"/>
    </source>
</evidence>
<dbReference type="InterPro" id="IPR011712">
    <property type="entry name" value="Sig_transdc_His_kin_sub3_dim/P"/>
</dbReference>
<evidence type="ECO:0000256" key="1">
    <source>
        <dbReference type="ARBA" id="ARBA00000085"/>
    </source>
</evidence>
<dbReference type="SUPFAM" id="SSF55874">
    <property type="entry name" value="ATPase domain of HSP90 chaperone/DNA topoisomerase II/histidine kinase"/>
    <property type="match status" value="1"/>
</dbReference>
<dbReference type="InterPro" id="IPR005467">
    <property type="entry name" value="His_kinase_dom"/>
</dbReference>
<dbReference type="Proteomes" id="UP000663505">
    <property type="component" value="Chromosome"/>
</dbReference>
<gene>
    <name evidence="22" type="ORF">JZ786_23405</name>
</gene>
<evidence type="ECO:0000256" key="2">
    <source>
        <dbReference type="ARBA" id="ARBA00001966"/>
    </source>
</evidence>
<dbReference type="Gene3D" id="3.30.565.10">
    <property type="entry name" value="Histidine kinase-like ATPase, C-terminal domain"/>
    <property type="match status" value="1"/>
</dbReference>
<reference evidence="22 23" key="1">
    <citation type="submission" date="2021-02" db="EMBL/GenBank/DDBJ databases">
        <title>Alicyclobacillus curvatus sp. nov. and Alicyclobacillus mengziensis sp. nov., two acidophilic bacteria isolated from acid mine drainage.</title>
        <authorList>
            <person name="Huang Y."/>
        </authorList>
    </citation>
    <scope>NUCLEOTIDE SEQUENCE [LARGE SCALE GENOMIC DNA]</scope>
    <source>
        <strain evidence="22 23">S30H14</strain>
    </source>
</reference>
<keyword evidence="20" id="KW-0812">Transmembrane</keyword>
<keyword evidence="8" id="KW-0597">Phosphoprotein</keyword>
<accession>A0A9X7Z7J4</accession>
<dbReference type="InterPro" id="IPR050482">
    <property type="entry name" value="Sensor_HK_TwoCompSys"/>
</dbReference>
<evidence type="ECO:0000313" key="23">
    <source>
        <dbReference type="Proteomes" id="UP000663505"/>
    </source>
</evidence>
<dbReference type="Pfam" id="PF02518">
    <property type="entry name" value="HATPase_c"/>
    <property type="match status" value="1"/>
</dbReference>
<evidence type="ECO:0000256" key="14">
    <source>
        <dbReference type="ARBA" id="ARBA00023004"/>
    </source>
</evidence>
<evidence type="ECO:0000256" key="8">
    <source>
        <dbReference type="ARBA" id="ARBA00022553"/>
    </source>
</evidence>
<dbReference type="PANTHER" id="PTHR24421:SF10">
    <property type="entry name" value="NITRATE_NITRITE SENSOR PROTEIN NARQ"/>
    <property type="match status" value="1"/>
</dbReference>
<dbReference type="EC" id="2.7.13.3" evidence="4"/>
<feature type="transmembrane region" description="Helical" evidence="20">
    <location>
        <begin position="108"/>
        <end position="127"/>
    </location>
</feature>
<evidence type="ECO:0000256" key="17">
    <source>
        <dbReference type="ARBA" id="ARBA00024827"/>
    </source>
</evidence>
<dbReference type="GO" id="GO:0000155">
    <property type="term" value="F:phosphorelay sensor kinase activity"/>
    <property type="evidence" value="ECO:0007669"/>
    <property type="project" value="InterPro"/>
</dbReference>
<evidence type="ECO:0000256" key="15">
    <source>
        <dbReference type="ARBA" id="ARBA00023012"/>
    </source>
</evidence>
<dbReference type="SMART" id="SM00387">
    <property type="entry name" value="HATPase_c"/>
    <property type="match status" value="1"/>
</dbReference>
<dbReference type="GO" id="GO:0005737">
    <property type="term" value="C:cytoplasm"/>
    <property type="evidence" value="ECO:0007669"/>
    <property type="project" value="UniProtKB-SubCell"/>
</dbReference>
<keyword evidence="23" id="KW-1185">Reference proteome</keyword>
<dbReference type="Gene3D" id="1.20.5.1930">
    <property type="match status" value="1"/>
</dbReference>
<evidence type="ECO:0000256" key="10">
    <source>
        <dbReference type="ARBA" id="ARBA00022723"/>
    </source>
</evidence>
<dbReference type="KEGG" id="afx:JZ786_23405"/>
<feature type="transmembrane region" description="Helical" evidence="20">
    <location>
        <begin position="81"/>
        <end position="102"/>
    </location>
</feature>
<evidence type="ECO:0000256" key="18">
    <source>
        <dbReference type="ARBA" id="ARBA00030800"/>
    </source>
</evidence>
<dbReference type="GO" id="GO:0016020">
    <property type="term" value="C:membrane"/>
    <property type="evidence" value="ECO:0007669"/>
    <property type="project" value="InterPro"/>
</dbReference>
<dbReference type="AlphaFoldDB" id="A0A9X7Z7J4"/>
<dbReference type="EMBL" id="CP071182">
    <property type="protein sequence ID" value="QSO47298.1"/>
    <property type="molecule type" value="Genomic_DNA"/>
</dbReference>
<keyword evidence="13" id="KW-0067">ATP-binding</keyword>
<proteinExistence type="predicted"/>
<evidence type="ECO:0000256" key="20">
    <source>
        <dbReference type="SAM" id="Phobius"/>
    </source>
</evidence>
<evidence type="ECO:0000256" key="11">
    <source>
        <dbReference type="ARBA" id="ARBA00022741"/>
    </source>
</evidence>
<sequence length="620" mass="69628">MISVSGHLDSAKLRLLRLRELRGEERIIYLYRFVSFGLTSCVFLLKDSTDPRLYQWGVVTVLFAESLFVSDMYRRNRLNKVVIQMIILIETLGIAALVAFTGGIESPFIWFAVSPVLIAATLLNPYYSWANLVFYLLCAICSYEWLYPKPHLSIWGLLRQNLDVMLILVLLTLAVQLYSAYASQATQKARQLRAQQDELQRTNHALEQANQELAVTSARERASMQEMISLYQAVQEVTSEDDVNALAQIFADYTTELTHRQKSFIWMPGDGEGGSAILKTCPQSDASQQAFSLELERLWGLLQDCREPTKVTLLGNGYVVTMVRSSSTRFALLGHDASMDGDNASPPDGNLQGLQPPASWRDRLQGLQPLRSSSRDPLQPLLVLAELCGVILERRKLEKAAQRLLVSEEQNRIAGEMHDNVSQRLFSVVYALHALNKSWPNLPPEDVKSQLAVITETAQAATQEFRRTIYHLSSRHQPENLLRHRLLEYLDEVRDLNGIDLDLDFSGDEQAATPDMKPIIYRVVAEAVGNAIRHGQCTRLRVEVRFGETGVQLRVEDNGCGFNPVVLLRCNVVGLGLQNMKSLVQTHAGRFDIESAVGKGTLVKVEMKYPQYQVGFGGAM</sequence>
<feature type="transmembrane region" description="Helical" evidence="20">
    <location>
        <begin position="51"/>
        <end position="69"/>
    </location>
</feature>
<evidence type="ECO:0000256" key="9">
    <source>
        <dbReference type="ARBA" id="ARBA00022679"/>
    </source>
</evidence>
<evidence type="ECO:0000256" key="3">
    <source>
        <dbReference type="ARBA" id="ARBA00004496"/>
    </source>
</evidence>
<keyword evidence="20" id="KW-0472">Membrane</keyword>
<keyword evidence="11" id="KW-0547">Nucleotide-binding</keyword>
<dbReference type="InterPro" id="IPR003594">
    <property type="entry name" value="HATPase_dom"/>
</dbReference>
<feature type="coiled-coil region" evidence="19">
    <location>
        <begin position="182"/>
        <end position="219"/>
    </location>
</feature>
<feature type="domain" description="Histidine kinase" evidence="21">
    <location>
        <begin position="416"/>
        <end position="611"/>
    </location>
</feature>
<dbReference type="PRINTS" id="PR00344">
    <property type="entry name" value="BCTRLSENSOR"/>
</dbReference>
<evidence type="ECO:0000256" key="12">
    <source>
        <dbReference type="ARBA" id="ARBA00022777"/>
    </source>
</evidence>
<comment type="cofactor">
    <cofactor evidence="2">
        <name>[4Fe-4S] cluster</name>
        <dbReference type="ChEBI" id="CHEBI:49883"/>
    </cofactor>
</comment>
<keyword evidence="15" id="KW-0902">Two-component regulatory system</keyword>